<dbReference type="EMBL" id="BAAAWD010000006">
    <property type="protein sequence ID" value="GAA2995795.1"/>
    <property type="molecule type" value="Genomic_DNA"/>
</dbReference>
<dbReference type="Gene3D" id="3.40.50.1110">
    <property type="entry name" value="SGNH hydrolase"/>
    <property type="match status" value="1"/>
</dbReference>
<dbReference type="Pfam" id="PF13472">
    <property type="entry name" value="Lipase_GDSL_2"/>
    <property type="match status" value="1"/>
</dbReference>
<dbReference type="Proteomes" id="UP001499930">
    <property type="component" value="Unassembled WGS sequence"/>
</dbReference>
<organism evidence="2 3">
    <name type="scientific">Streptosporangium longisporum</name>
    <dbReference type="NCBI Taxonomy" id="46187"/>
    <lineage>
        <taxon>Bacteria</taxon>
        <taxon>Bacillati</taxon>
        <taxon>Actinomycetota</taxon>
        <taxon>Actinomycetes</taxon>
        <taxon>Streptosporangiales</taxon>
        <taxon>Streptosporangiaceae</taxon>
        <taxon>Streptosporangium</taxon>
    </lineage>
</organism>
<dbReference type="GO" id="GO:0016787">
    <property type="term" value="F:hydrolase activity"/>
    <property type="evidence" value="ECO:0007669"/>
    <property type="project" value="UniProtKB-KW"/>
</dbReference>
<feature type="domain" description="SGNH hydrolase-type esterase" evidence="1">
    <location>
        <begin position="11"/>
        <end position="178"/>
    </location>
</feature>
<dbReference type="SUPFAM" id="SSF52266">
    <property type="entry name" value="SGNH hydrolase"/>
    <property type="match status" value="1"/>
</dbReference>
<name>A0ABN3XVZ5_9ACTN</name>
<dbReference type="CDD" id="cd00229">
    <property type="entry name" value="SGNH_hydrolase"/>
    <property type="match status" value="1"/>
</dbReference>
<keyword evidence="3" id="KW-1185">Reference proteome</keyword>
<dbReference type="InterPro" id="IPR036514">
    <property type="entry name" value="SGNH_hydro_sf"/>
</dbReference>
<proteinExistence type="predicted"/>
<comment type="caution">
    <text evidence="2">The sequence shown here is derived from an EMBL/GenBank/DDBJ whole genome shotgun (WGS) entry which is preliminary data.</text>
</comment>
<reference evidence="2 3" key="1">
    <citation type="journal article" date="2019" name="Int. J. Syst. Evol. Microbiol.">
        <title>The Global Catalogue of Microorganisms (GCM) 10K type strain sequencing project: providing services to taxonomists for standard genome sequencing and annotation.</title>
        <authorList>
            <consortium name="The Broad Institute Genomics Platform"/>
            <consortium name="The Broad Institute Genome Sequencing Center for Infectious Disease"/>
            <person name="Wu L."/>
            <person name="Ma J."/>
        </authorList>
    </citation>
    <scope>NUCLEOTIDE SEQUENCE [LARGE SCALE GENOMIC DNA]</scope>
    <source>
        <strain evidence="2 3">JCM 3106</strain>
    </source>
</reference>
<protein>
    <submittedName>
        <fullName evidence="2">SGNH/GDSL hydrolase family protein</fullName>
    </submittedName>
</protein>
<evidence type="ECO:0000313" key="2">
    <source>
        <dbReference type="EMBL" id="GAA2995795.1"/>
    </source>
</evidence>
<keyword evidence="2" id="KW-0378">Hydrolase</keyword>
<evidence type="ECO:0000313" key="3">
    <source>
        <dbReference type="Proteomes" id="UP001499930"/>
    </source>
</evidence>
<gene>
    <name evidence="2" type="ORF">GCM10017559_15300</name>
</gene>
<dbReference type="InterPro" id="IPR013830">
    <property type="entry name" value="SGNH_hydro"/>
</dbReference>
<sequence>MPPSRAPLVMVIGDSFTVGSGPVRGWNGYAARVARELGWQLVTAGAAGTGYVNPGRVGRTFQRSFEEELSWRPAPDLVIVSGGRNDRRIGAARIENAAVRLVGSIRRRWPHTGIVMVGPIWVAKAPPWAYRIREAVAIAAERLEVPFLDPLDVLDTHGRGWGRGAVLPDGVHPTLLGHLRLSRWMIAELREHGIEAGSP</sequence>
<evidence type="ECO:0000259" key="1">
    <source>
        <dbReference type="Pfam" id="PF13472"/>
    </source>
</evidence>
<accession>A0ABN3XVZ5</accession>